<dbReference type="InterPro" id="IPR021957">
    <property type="entry name" value="DUF3574"/>
</dbReference>
<keyword evidence="2" id="KW-0449">Lipoprotein</keyword>
<reference evidence="2 3" key="1">
    <citation type="submission" date="2015-03" db="EMBL/GenBank/DDBJ databases">
        <title>Draft genome sequence of Luteibacter yeojuensis strain SU11.</title>
        <authorList>
            <person name="Sulaiman J."/>
            <person name="Priya K."/>
            <person name="Chan K.-G."/>
        </authorList>
    </citation>
    <scope>NUCLEOTIDE SEQUENCE [LARGE SCALE GENOMIC DNA]</scope>
    <source>
        <strain evidence="2 3">SU11</strain>
    </source>
</reference>
<gene>
    <name evidence="2" type="ORF">VI08_18820</name>
</gene>
<evidence type="ECO:0000313" key="3">
    <source>
        <dbReference type="Proteomes" id="UP000033651"/>
    </source>
</evidence>
<proteinExistence type="predicted"/>
<protein>
    <submittedName>
        <fullName evidence="2">Lipoprotein</fullName>
    </submittedName>
</protein>
<dbReference type="PATRIC" id="fig|345309.4.peg.3574"/>
<dbReference type="AlphaFoldDB" id="A0A0F3K535"/>
<feature type="signal peptide" evidence="1">
    <location>
        <begin position="1"/>
        <end position="27"/>
    </location>
</feature>
<dbReference type="EMBL" id="JZRB01000058">
    <property type="protein sequence ID" value="KJV26385.1"/>
    <property type="molecule type" value="Genomic_DNA"/>
</dbReference>
<sequence>MKSTASLVLATALLLAGCAAPAPRVSAAQPQGAASPTLAGDAAHPGATAGWVRTELYFGLGGEGTATGVDEAGWRAFLDREVTPRFPDGLSVVDVYGQWQGRGQPRPERLRSKMIVLAYPDTPAHRADIEAIRVAWKARTGDQSVLRITQPAEVSF</sequence>
<comment type="caution">
    <text evidence="2">The sequence shown here is derived from an EMBL/GenBank/DDBJ whole genome shotgun (WGS) entry which is preliminary data.</text>
</comment>
<dbReference type="PROSITE" id="PS51257">
    <property type="entry name" value="PROKAR_LIPOPROTEIN"/>
    <property type="match status" value="1"/>
</dbReference>
<dbReference type="Pfam" id="PF12098">
    <property type="entry name" value="DUF3574"/>
    <property type="match status" value="1"/>
</dbReference>
<dbReference type="Proteomes" id="UP000033651">
    <property type="component" value="Unassembled WGS sequence"/>
</dbReference>
<evidence type="ECO:0000313" key="2">
    <source>
        <dbReference type="EMBL" id="KJV26385.1"/>
    </source>
</evidence>
<feature type="chain" id="PRO_5002462662" evidence="1">
    <location>
        <begin position="28"/>
        <end position="156"/>
    </location>
</feature>
<name>A0A0F3K535_9GAMM</name>
<dbReference type="OrthoDB" id="794286at2"/>
<organism evidence="2 3">
    <name type="scientific">Luteibacter yeojuensis</name>
    <dbReference type="NCBI Taxonomy" id="345309"/>
    <lineage>
        <taxon>Bacteria</taxon>
        <taxon>Pseudomonadati</taxon>
        <taxon>Pseudomonadota</taxon>
        <taxon>Gammaproteobacteria</taxon>
        <taxon>Lysobacterales</taxon>
        <taxon>Rhodanobacteraceae</taxon>
        <taxon>Luteibacter</taxon>
    </lineage>
</organism>
<keyword evidence="3" id="KW-1185">Reference proteome</keyword>
<accession>A0A0F3K535</accession>
<keyword evidence="1" id="KW-0732">Signal</keyword>
<evidence type="ECO:0000256" key="1">
    <source>
        <dbReference type="SAM" id="SignalP"/>
    </source>
</evidence>
<dbReference type="RefSeq" id="WP_045831174.1">
    <property type="nucleotide sequence ID" value="NZ_JZRB01000058.1"/>
</dbReference>